<feature type="region of interest" description="Disordered" evidence="1">
    <location>
        <begin position="47"/>
        <end position="68"/>
    </location>
</feature>
<evidence type="ECO:0000313" key="3">
    <source>
        <dbReference type="Proteomes" id="UP000703269"/>
    </source>
</evidence>
<accession>A0A9P3GAH7</accession>
<proteinExistence type="predicted"/>
<sequence>MDAALVFSSSESELEQIVRVAYGAKTYTQPIFLPLFVVPDSDYDFASDGDHRDSGDEDAPSPSWGYAAPSDLRFKSLQVLSPRKRYVTTGQWHAAGGATAGAGVCTRTGSCLCACGTTLLCNLGTSRKASAKEGSVTRAAVEARAAG</sequence>
<protein>
    <submittedName>
        <fullName evidence="2">Uncharacterized protein</fullName>
    </submittedName>
</protein>
<evidence type="ECO:0000256" key="1">
    <source>
        <dbReference type="SAM" id="MobiDB-lite"/>
    </source>
</evidence>
<dbReference type="AlphaFoldDB" id="A0A9P3GAH7"/>
<dbReference type="Proteomes" id="UP000703269">
    <property type="component" value="Unassembled WGS sequence"/>
</dbReference>
<dbReference type="EMBL" id="BPQB01000016">
    <property type="protein sequence ID" value="GJE90375.1"/>
    <property type="molecule type" value="Genomic_DNA"/>
</dbReference>
<name>A0A9P3GAH7_9APHY</name>
<evidence type="ECO:0000313" key="2">
    <source>
        <dbReference type="EMBL" id="GJE90375.1"/>
    </source>
</evidence>
<comment type="caution">
    <text evidence="2">The sequence shown here is derived from an EMBL/GenBank/DDBJ whole genome shotgun (WGS) entry which is preliminary data.</text>
</comment>
<keyword evidence="3" id="KW-1185">Reference proteome</keyword>
<gene>
    <name evidence="2" type="ORF">PsYK624_065060</name>
</gene>
<organism evidence="2 3">
    <name type="scientific">Phanerochaete sordida</name>
    <dbReference type="NCBI Taxonomy" id="48140"/>
    <lineage>
        <taxon>Eukaryota</taxon>
        <taxon>Fungi</taxon>
        <taxon>Dikarya</taxon>
        <taxon>Basidiomycota</taxon>
        <taxon>Agaricomycotina</taxon>
        <taxon>Agaricomycetes</taxon>
        <taxon>Polyporales</taxon>
        <taxon>Phanerochaetaceae</taxon>
        <taxon>Phanerochaete</taxon>
    </lineage>
</organism>
<reference evidence="2 3" key="1">
    <citation type="submission" date="2021-08" db="EMBL/GenBank/DDBJ databases">
        <title>Draft Genome Sequence of Phanerochaete sordida strain YK-624.</title>
        <authorList>
            <person name="Mori T."/>
            <person name="Dohra H."/>
            <person name="Suzuki T."/>
            <person name="Kawagishi H."/>
            <person name="Hirai H."/>
        </authorList>
    </citation>
    <scope>NUCLEOTIDE SEQUENCE [LARGE SCALE GENOMIC DNA]</scope>
    <source>
        <strain evidence="2 3">YK-624</strain>
    </source>
</reference>